<dbReference type="Gene3D" id="1.10.490.10">
    <property type="entry name" value="Globins"/>
    <property type="match status" value="1"/>
</dbReference>
<protein>
    <submittedName>
        <fullName evidence="7">Globin</fullName>
    </submittedName>
</protein>
<keyword evidence="3" id="KW-0479">Metal-binding</keyword>
<dbReference type="GO" id="GO:0005344">
    <property type="term" value="F:oxygen carrier activity"/>
    <property type="evidence" value="ECO:0007669"/>
    <property type="project" value="UniProtKB-KW"/>
</dbReference>
<evidence type="ECO:0000256" key="4">
    <source>
        <dbReference type="ARBA" id="ARBA00023004"/>
    </source>
</evidence>
<dbReference type="InterPro" id="IPR012292">
    <property type="entry name" value="Globin/Proto"/>
</dbReference>
<dbReference type="InterPro" id="IPR009050">
    <property type="entry name" value="Globin-like_sf"/>
</dbReference>
<dbReference type="HOGENOM" id="CLU_003827_13_3_0"/>
<dbReference type="PANTHER" id="PTHR43396">
    <property type="entry name" value="FLAVOHEMOPROTEIN"/>
    <property type="match status" value="1"/>
</dbReference>
<dbReference type="GO" id="GO:0046210">
    <property type="term" value="P:nitric oxide catabolic process"/>
    <property type="evidence" value="ECO:0007669"/>
    <property type="project" value="TreeGrafter"/>
</dbReference>
<dbReference type="Proteomes" id="UP000027059">
    <property type="component" value="Chromosome"/>
</dbReference>
<dbReference type="Pfam" id="PF00042">
    <property type="entry name" value="Globin"/>
    <property type="match status" value="1"/>
</dbReference>
<reference evidence="8" key="1">
    <citation type="submission" date="2014-02" db="EMBL/GenBank/DDBJ databases">
        <title>Complete genome sequence and comparative genomic analysis of the nitrogen-fixing bacterium Leptospirillum ferriphilum YSK.</title>
        <authorList>
            <person name="Guo X."/>
            <person name="Yin H."/>
            <person name="Liang Y."/>
            <person name="Hu Q."/>
            <person name="Ma L."/>
            <person name="Xiao Y."/>
            <person name="Zhang X."/>
            <person name="Qiu G."/>
            <person name="Liu X."/>
        </authorList>
    </citation>
    <scope>NUCLEOTIDE SEQUENCE [LARGE SCALE GENOMIC DNA]</scope>
    <source>
        <strain evidence="8">YSK</strain>
    </source>
</reference>
<evidence type="ECO:0000256" key="1">
    <source>
        <dbReference type="ARBA" id="ARBA00022617"/>
    </source>
</evidence>
<dbReference type="EMBL" id="CP007243">
    <property type="protein sequence ID" value="AIA30305.1"/>
    <property type="molecule type" value="Genomic_DNA"/>
</dbReference>
<reference evidence="7 8" key="2">
    <citation type="journal article" date="2015" name="Biomed. Res. Int.">
        <title>Effects of Arsenite Resistance on the Growth and Functional Gene Expression of Leptospirillum ferriphilum and Acidithiobacillus thiooxidans in Pure Culture and Coculture.</title>
        <authorList>
            <person name="Jiang H."/>
            <person name="Liang Y."/>
            <person name="Yin H."/>
            <person name="Xiao Y."/>
            <person name="Guo X."/>
            <person name="Xu Y."/>
            <person name="Hu Q."/>
            <person name="Liu H."/>
            <person name="Liu X."/>
        </authorList>
    </citation>
    <scope>NUCLEOTIDE SEQUENCE [LARGE SCALE GENOMIC DNA]</scope>
    <source>
        <strain evidence="7 8">YSK</strain>
    </source>
</reference>
<proteinExistence type="inferred from homology"/>
<dbReference type="InterPro" id="IPR000971">
    <property type="entry name" value="Globin"/>
</dbReference>
<sequence>MAINAEAIKKSVDVLAPHGTKVTEYFYNYLFRKYPEVRPMFPDDMGPQAKRLLDSIVYIASNIDNLDKLVPYLERLGAGHTKYNTRPEHYPAVGDALLATLSHFAGAAWTPELRESWTEAYSVASDVMIKAAR</sequence>
<comment type="similarity">
    <text evidence="5">Belongs to the globin family.</text>
</comment>
<evidence type="ECO:0000256" key="2">
    <source>
        <dbReference type="ARBA" id="ARBA00022621"/>
    </source>
</evidence>
<gene>
    <name evidence="7" type="ORF">Y981_04530</name>
</gene>
<evidence type="ECO:0000313" key="7">
    <source>
        <dbReference type="EMBL" id="AIA30305.1"/>
    </source>
</evidence>
<keyword evidence="2 5" id="KW-0561">Oxygen transport</keyword>
<evidence type="ECO:0000256" key="5">
    <source>
        <dbReference type="RuleBase" id="RU000356"/>
    </source>
</evidence>
<keyword evidence="5" id="KW-0813">Transport</keyword>
<dbReference type="OrthoDB" id="9786134at2"/>
<evidence type="ECO:0000313" key="8">
    <source>
        <dbReference type="Proteomes" id="UP000027059"/>
    </source>
</evidence>
<dbReference type="AlphaFoldDB" id="A0A059XTE2"/>
<evidence type="ECO:0000256" key="3">
    <source>
        <dbReference type="ARBA" id="ARBA00022723"/>
    </source>
</evidence>
<dbReference type="CDD" id="cd19753">
    <property type="entry name" value="Mb-like_oxidoreductase"/>
    <property type="match status" value="1"/>
</dbReference>
<organism evidence="7 8">
    <name type="scientific">Leptospirillum ferriphilum YSK</name>
    <dbReference type="NCBI Taxonomy" id="1441628"/>
    <lineage>
        <taxon>Bacteria</taxon>
        <taxon>Pseudomonadati</taxon>
        <taxon>Nitrospirota</taxon>
        <taxon>Nitrospiria</taxon>
        <taxon>Nitrospirales</taxon>
        <taxon>Nitrospiraceae</taxon>
        <taxon>Leptospirillum</taxon>
    </lineage>
</organism>
<dbReference type="KEGG" id="lfp:Y981_04530"/>
<dbReference type="PROSITE" id="PS01033">
    <property type="entry name" value="GLOBIN"/>
    <property type="match status" value="1"/>
</dbReference>
<dbReference type="RefSeq" id="WP_038506857.1">
    <property type="nucleotide sequence ID" value="NZ_CP007243.1"/>
</dbReference>
<keyword evidence="4" id="KW-0408">Iron</keyword>
<accession>A0A059XTE2</accession>
<dbReference type="GO" id="GO:0019825">
    <property type="term" value="F:oxygen binding"/>
    <property type="evidence" value="ECO:0007669"/>
    <property type="project" value="InterPro"/>
</dbReference>
<dbReference type="GO" id="GO:0071949">
    <property type="term" value="F:FAD binding"/>
    <property type="evidence" value="ECO:0007669"/>
    <property type="project" value="TreeGrafter"/>
</dbReference>
<dbReference type="GO" id="GO:0020037">
    <property type="term" value="F:heme binding"/>
    <property type="evidence" value="ECO:0007669"/>
    <property type="project" value="InterPro"/>
</dbReference>
<keyword evidence="8" id="KW-1185">Reference proteome</keyword>
<name>A0A059XTE2_9BACT</name>
<evidence type="ECO:0000259" key="6">
    <source>
        <dbReference type="PROSITE" id="PS01033"/>
    </source>
</evidence>
<dbReference type="GO" id="GO:0008941">
    <property type="term" value="F:nitric oxide dioxygenase NAD(P)H activity"/>
    <property type="evidence" value="ECO:0007669"/>
    <property type="project" value="TreeGrafter"/>
</dbReference>
<dbReference type="GO" id="GO:0071500">
    <property type="term" value="P:cellular response to nitrosative stress"/>
    <property type="evidence" value="ECO:0007669"/>
    <property type="project" value="TreeGrafter"/>
</dbReference>
<dbReference type="SUPFAM" id="SSF46458">
    <property type="entry name" value="Globin-like"/>
    <property type="match status" value="1"/>
</dbReference>
<dbReference type="PANTHER" id="PTHR43396:SF3">
    <property type="entry name" value="FLAVOHEMOPROTEIN"/>
    <property type="match status" value="1"/>
</dbReference>
<feature type="domain" description="Globin" evidence="6">
    <location>
        <begin position="1"/>
        <end position="133"/>
    </location>
</feature>
<dbReference type="GO" id="GO:0046872">
    <property type="term" value="F:metal ion binding"/>
    <property type="evidence" value="ECO:0007669"/>
    <property type="project" value="UniProtKB-KW"/>
</dbReference>
<keyword evidence="1 5" id="KW-0349">Heme</keyword>